<keyword evidence="2" id="KW-1185">Reference proteome</keyword>
<proteinExistence type="predicted"/>
<evidence type="ECO:0008006" key="3">
    <source>
        <dbReference type="Google" id="ProtNLM"/>
    </source>
</evidence>
<reference evidence="1 2" key="1">
    <citation type="submission" date="2024-01" db="EMBL/GenBank/DDBJ databases">
        <authorList>
            <person name="Hatashita A.H."/>
            <person name="Torres-Espinosa M.A."/>
            <person name="Pham B."/>
            <person name="Scavetti A.M."/>
            <person name="West-Szucs J."/>
            <person name="Mao X."/>
            <person name="Saha A."/>
            <person name="Bartolome A.S."/>
            <person name="Rodriguez S.T."/>
            <person name="Vazquez G.A."/>
            <person name="Chang J.C."/>
            <person name="Sun X."/>
            <person name="Fields B."/>
            <person name="Taylor A."/>
            <person name="Mendoza A.Marie."/>
            <person name="Canio N.Luke."/>
            <person name="Parikh H."/>
            <person name="Kapinos A."/>
            <person name="Zorawik M."/>
            <person name="Garza D.R."/>
            <person name="Reddi K."/>
            <person name="Freise A.C."/>
            <person name="Garcia-Vedrenne A.E."/>
            <person name="Garlena R.A."/>
            <person name="Russell D.A."/>
            <person name="Jacobs-Sera D."/>
            <person name="Hatfull G.F."/>
        </authorList>
    </citation>
    <scope>NUCLEOTIDE SEQUENCE [LARGE SCALE GENOMIC DNA]</scope>
</reference>
<gene>
    <name evidence="1" type="primary">21</name>
    <name evidence="1" type="ORF">SEA_TFORTROY_21</name>
</gene>
<dbReference type="Proteomes" id="UP001348773">
    <property type="component" value="Segment"/>
</dbReference>
<evidence type="ECO:0000313" key="2">
    <source>
        <dbReference type="Proteomes" id="UP001348773"/>
    </source>
</evidence>
<dbReference type="EMBL" id="PP208923">
    <property type="protein sequence ID" value="WVX88009.1"/>
    <property type="molecule type" value="Genomic_DNA"/>
</dbReference>
<accession>A0ABZ2CSE2</accession>
<evidence type="ECO:0000313" key="1">
    <source>
        <dbReference type="EMBL" id="WVX88009.1"/>
    </source>
</evidence>
<name>A0ABZ2CSE2_9CAUD</name>
<protein>
    <recommendedName>
        <fullName evidence="3">Head-to-tail adaptor</fullName>
    </recommendedName>
</protein>
<organism evidence="1 2">
    <name type="scientific">Arthrobacter phage TforTroy</name>
    <dbReference type="NCBI Taxonomy" id="3118973"/>
    <lineage>
        <taxon>Viruses</taxon>
        <taxon>Duplodnaviria</taxon>
        <taxon>Heunggongvirae</taxon>
        <taxon>Uroviricota</taxon>
        <taxon>Caudoviricetes</taxon>
        <taxon>Casidaviridae</taxon>
        <taxon>Yangvirus</taxon>
        <taxon>Yangvirus tfortroy</taxon>
    </lineage>
</organism>
<sequence>MADTELLKYARSRDDQDFVWRVAAAMLIEARYKFDTNPDMSAEARQLMEWTLEHPLEAPPLMVAFVATDQSVAAGVTVADDTIDTSGATDSAIKYAVGASWETVARRMFLVTP</sequence>